<organism evidence="4 5">
    <name type="scientific">Burkholderia anthina</name>
    <dbReference type="NCBI Taxonomy" id="179879"/>
    <lineage>
        <taxon>Bacteria</taxon>
        <taxon>Pseudomonadati</taxon>
        <taxon>Pseudomonadota</taxon>
        <taxon>Betaproteobacteria</taxon>
        <taxon>Burkholderiales</taxon>
        <taxon>Burkholderiaceae</taxon>
        <taxon>Burkholderia</taxon>
        <taxon>Burkholderia cepacia complex</taxon>
    </lineage>
</organism>
<protein>
    <submittedName>
        <fullName evidence="3 4">Pilus assembly protein</fullName>
    </submittedName>
</protein>
<keyword evidence="1" id="KW-0812">Transmembrane</keyword>
<dbReference type="GeneID" id="56500192"/>
<dbReference type="RefSeq" id="WP_174926057.1">
    <property type="nucleotide sequence ID" value="NZ_CABVLY010000006.1"/>
</dbReference>
<feature type="transmembrane region" description="Helical" evidence="1">
    <location>
        <begin position="21"/>
        <end position="44"/>
    </location>
</feature>
<accession>A0A6P2G8Z8</accession>
<sequence>MKRQKQRRGYRWQRGATAVEFAMVFPLFFVIAYSIISFGMIFVIQQSLTLAASEGARAGLSYAPTMTARIANATTTTQNVLGWLNISPPQVVAPRCSYDPSQPPNPPSLYCLSVTVSYSPESWMTYIPLLGSVVNQPLTSTAIVQIPQSIL</sequence>
<dbReference type="Proteomes" id="UP000494201">
    <property type="component" value="Unassembled WGS sequence"/>
</dbReference>
<feature type="domain" description="TadE-like" evidence="2">
    <location>
        <begin position="15"/>
        <end position="57"/>
    </location>
</feature>
<keyword evidence="1" id="KW-1133">Transmembrane helix</keyword>
<dbReference type="InterPro" id="IPR012495">
    <property type="entry name" value="TadE-like_dom"/>
</dbReference>
<gene>
    <name evidence="4" type="ORF">BAN20980_02158</name>
    <name evidence="3" type="ORF">JQK92_20115</name>
</gene>
<evidence type="ECO:0000313" key="5">
    <source>
        <dbReference type="Proteomes" id="UP000494201"/>
    </source>
</evidence>
<reference evidence="4 5" key="1">
    <citation type="submission" date="2019-09" db="EMBL/GenBank/DDBJ databases">
        <authorList>
            <person name="Depoorter E."/>
        </authorList>
    </citation>
    <scope>NUCLEOTIDE SEQUENCE [LARGE SCALE GENOMIC DNA]</scope>
    <source>
        <strain evidence="4">LMG 20980</strain>
    </source>
</reference>
<dbReference type="AlphaFoldDB" id="A0A6P2G8Z8"/>
<evidence type="ECO:0000256" key="1">
    <source>
        <dbReference type="SAM" id="Phobius"/>
    </source>
</evidence>
<evidence type="ECO:0000313" key="4">
    <source>
        <dbReference type="EMBL" id="VVU49454.1"/>
    </source>
</evidence>
<dbReference type="Pfam" id="PF07811">
    <property type="entry name" value="TadE"/>
    <property type="match status" value="1"/>
</dbReference>
<name>A0A6P2G8Z8_9BURK</name>
<keyword evidence="1" id="KW-0472">Membrane</keyword>
<dbReference type="EMBL" id="JAFCIQ010000014">
    <property type="protein sequence ID" value="MBM2768723.1"/>
    <property type="molecule type" value="Genomic_DNA"/>
</dbReference>
<evidence type="ECO:0000313" key="6">
    <source>
        <dbReference type="Proteomes" id="UP000755577"/>
    </source>
</evidence>
<dbReference type="Proteomes" id="UP000755577">
    <property type="component" value="Unassembled WGS sequence"/>
</dbReference>
<evidence type="ECO:0000313" key="3">
    <source>
        <dbReference type="EMBL" id="MBM2768723.1"/>
    </source>
</evidence>
<dbReference type="EMBL" id="CABVLY010000006">
    <property type="protein sequence ID" value="VVU49454.1"/>
    <property type="molecule type" value="Genomic_DNA"/>
</dbReference>
<evidence type="ECO:0000259" key="2">
    <source>
        <dbReference type="Pfam" id="PF07811"/>
    </source>
</evidence>
<keyword evidence="6" id="KW-1185">Reference proteome</keyword>
<proteinExistence type="predicted"/>
<reference evidence="3 6" key="2">
    <citation type="submission" date="2021-02" db="EMBL/GenBank/DDBJ databases">
        <title>Draft genome of the type strains Burkholderia anthina DSM16086.</title>
        <authorList>
            <person name="Hertel R."/>
            <person name="Meissner J."/>
            <person name="Poehlein A."/>
            <person name="Daniel R."/>
            <person name="Commichau F.M."/>
        </authorList>
    </citation>
    <scope>NUCLEOTIDE SEQUENCE [LARGE SCALE GENOMIC DNA]</scope>
    <source>
        <strain evidence="3 6">DSM 16086</strain>
    </source>
</reference>